<evidence type="ECO:0000313" key="2">
    <source>
        <dbReference type="EMBL" id="ANC76992.1"/>
    </source>
</evidence>
<dbReference type="InterPro" id="IPR000182">
    <property type="entry name" value="GNAT_dom"/>
</dbReference>
<dbReference type="PROSITE" id="PS51186">
    <property type="entry name" value="GNAT"/>
    <property type="match status" value="1"/>
</dbReference>
<feature type="domain" description="N-acetyltransferase" evidence="1">
    <location>
        <begin position="17"/>
        <end position="178"/>
    </location>
</feature>
<gene>
    <name evidence="2" type="ORF">ABE65_009320</name>
</gene>
<dbReference type="EMBL" id="CP015378">
    <property type="protein sequence ID" value="ANC76992.1"/>
    <property type="molecule type" value="Genomic_DNA"/>
</dbReference>
<accession>A0A160INA1</accession>
<keyword evidence="2" id="KW-0808">Transferase</keyword>
<dbReference type="Pfam" id="PF00583">
    <property type="entry name" value="Acetyltransf_1"/>
    <property type="match status" value="1"/>
</dbReference>
<dbReference type="PANTHER" id="PTHR43415:SF3">
    <property type="entry name" value="GNAT-FAMILY ACETYLTRANSFERASE"/>
    <property type="match status" value="1"/>
</dbReference>
<organism evidence="2 3">
    <name type="scientific">Fictibacillus phosphorivorans</name>
    <dbReference type="NCBI Taxonomy" id="1221500"/>
    <lineage>
        <taxon>Bacteria</taxon>
        <taxon>Bacillati</taxon>
        <taxon>Bacillota</taxon>
        <taxon>Bacilli</taxon>
        <taxon>Bacillales</taxon>
        <taxon>Fictibacillaceae</taxon>
        <taxon>Fictibacillus</taxon>
    </lineage>
</organism>
<reference evidence="2 3" key="1">
    <citation type="submission" date="2016-04" db="EMBL/GenBank/DDBJ databases">
        <title>Complete genome sequence of Fictibacillus phosphorivorans G25-29, a strain toxic to nematodes.</title>
        <authorList>
            <person name="Zheng Z."/>
        </authorList>
    </citation>
    <scope>NUCLEOTIDE SEQUENCE [LARGE SCALE GENOMIC DNA]</scope>
    <source>
        <strain evidence="2 3">G25-29</strain>
    </source>
</reference>
<dbReference type="AlphaFoldDB" id="A0A160INA1"/>
<proteinExistence type="predicted"/>
<name>A0A160INA1_9BACL</name>
<evidence type="ECO:0000259" key="1">
    <source>
        <dbReference type="PROSITE" id="PS51186"/>
    </source>
</evidence>
<dbReference type="SUPFAM" id="SSF55729">
    <property type="entry name" value="Acyl-CoA N-acyltransferases (Nat)"/>
    <property type="match status" value="1"/>
</dbReference>
<dbReference type="RefSeq" id="WP_066393960.1">
    <property type="nucleotide sequence ID" value="NZ_CP015378.1"/>
</dbReference>
<dbReference type="Gene3D" id="3.40.630.30">
    <property type="match status" value="1"/>
</dbReference>
<dbReference type="PANTHER" id="PTHR43415">
    <property type="entry name" value="SPERMIDINE N(1)-ACETYLTRANSFERASE"/>
    <property type="match status" value="1"/>
</dbReference>
<dbReference type="KEGG" id="fpn:ABE65_009320"/>
<dbReference type="InterPro" id="IPR016181">
    <property type="entry name" value="Acyl_CoA_acyltransferase"/>
</dbReference>
<dbReference type="CDD" id="cd04301">
    <property type="entry name" value="NAT_SF"/>
    <property type="match status" value="1"/>
</dbReference>
<evidence type="ECO:0000313" key="3">
    <source>
        <dbReference type="Proteomes" id="UP000076623"/>
    </source>
</evidence>
<keyword evidence="3" id="KW-1185">Reference proteome</keyword>
<dbReference type="GO" id="GO:0016747">
    <property type="term" value="F:acyltransferase activity, transferring groups other than amino-acyl groups"/>
    <property type="evidence" value="ECO:0007669"/>
    <property type="project" value="InterPro"/>
</dbReference>
<dbReference type="Proteomes" id="UP000076623">
    <property type="component" value="Chromosome"/>
</dbReference>
<dbReference type="STRING" id="1221500.ABE65_009320"/>
<sequence length="182" mass="21006">MPNGDNFFFTAKNGEEIILRPVEEKDAADITQHVEAIVKAGRYLQKEEPHSVSEEIEFIHEVERKGNLYTAVERNKKVVGIARVLKGELQMKKHTGVFRTWIHPEAQGLGIGKELLAHTLRWGETNNLHKIWLTVFSGNEKAVRVYEKAGFIIEGMQRDQVIIEGKFEDEYFMAYFFNSIQK</sequence>
<protein>
    <submittedName>
        <fullName evidence="2">GNAT family acetyltransferase</fullName>
    </submittedName>
</protein>